<protein>
    <submittedName>
        <fullName evidence="1">Uncharacterized protein</fullName>
    </submittedName>
</protein>
<evidence type="ECO:0000313" key="1">
    <source>
        <dbReference type="EMBL" id="OWT43622.1"/>
    </source>
</evidence>
<reference evidence="1 2" key="1">
    <citation type="journal article" date="2016" name="PLoS Pathog.">
        <title>Biosynthesis of antibiotic leucinostatins in bio-control fungus Purpureocillium lilacinum and their inhibition on phytophthora revealed by genome mining.</title>
        <authorList>
            <person name="Wang G."/>
            <person name="Liu Z."/>
            <person name="Lin R."/>
            <person name="Li E."/>
            <person name="Mao Z."/>
            <person name="Ling J."/>
            <person name="Yang Y."/>
            <person name="Yin W.B."/>
            <person name="Xie B."/>
        </authorList>
    </citation>
    <scope>NUCLEOTIDE SEQUENCE [LARGE SCALE GENOMIC DNA]</scope>
    <source>
        <strain evidence="1">170</strain>
    </source>
</reference>
<dbReference type="GeneID" id="33937031"/>
<name>A0A219ASL1_METCM</name>
<dbReference type="KEGG" id="pchm:VFPPC_18175"/>
<proteinExistence type="predicted"/>
<dbReference type="EMBL" id="LSBJ02000001">
    <property type="protein sequence ID" value="OWT43622.1"/>
    <property type="molecule type" value="Genomic_DNA"/>
</dbReference>
<evidence type="ECO:0000313" key="2">
    <source>
        <dbReference type="Proteomes" id="UP000078397"/>
    </source>
</evidence>
<keyword evidence="2" id="KW-1185">Reference proteome</keyword>
<accession>A0A219ASL1</accession>
<dbReference type="RefSeq" id="XP_022286025.1">
    <property type="nucleotide sequence ID" value="XM_022429828.1"/>
</dbReference>
<dbReference type="AlphaFoldDB" id="A0A219ASL1"/>
<dbReference type="Proteomes" id="UP000078397">
    <property type="component" value="Unassembled WGS sequence"/>
</dbReference>
<comment type="caution">
    <text evidence="1">The sequence shown here is derived from an EMBL/GenBank/DDBJ whole genome shotgun (WGS) entry which is preliminary data.</text>
</comment>
<organism evidence="1 2">
    <name type="scientific">Pochonia chlamydosporia 170</name>
    <dbReference type="NCBI Taxonomy" id="1380566"/>
    <lineage>
        <taxon>Eukaryota</taxon>
        <taxon>Fungi</taxon>
        <taxon>Dikarya</taxon>
        <taxon>Ascomycota</taxon>
        <taxon>Pezizomycotina</taxon>
        <taxon>Sordariomycetes</taxon>
        <taxon>Hypocreomycetidae</taxon>
        <taxon>Hypocreales</taxon>
        <taxon>Clavicipitaceae</taxon>
        <taxon>Pochonia</taxon>
    </lineage>
</organism>
<sequence>MSTSQMMHHLEVRSIPVEEYVLSDVAAYLQTARFDIVKEAEVCTDEILGLKCLHITSSLGIPQGHWRNATAWIFHISSLNSLSYRPNTCSDLGGWSSENTQREKPSVYSSSIDNWDIRPSYRKRECRRAC</sequence>
<gene>
    <name evidence="1" type="ORF">VFPPC_18175</name>
</gene>